<evidence type="ECO:0000256" key="5">
    <source>
        <dbReference type="ARBA" id="ARBA00022723"/>
    </source>
</evidence>
<evidence type="ECO:0000256" key="7">
    <source>
        <dbReference type="ARBA" id="ARBA00023004"/>
    </source>
</evidence>
<keyword evidence="11" id="KW-1133">Transmembrane helix</keyword>
<keyword evidence="13" id="KW-1185">Reference proteome</keyword>
<comment type="caution">
    <text evidence="12">The sequence shown here is derived from an EMBL/GenBank/DDBJ whole genome shotgun (WGS) entry which is preliminary data.</text>
</comment>
<evidence type="ECO:0000313" key="12">
    <source>
        <dbReference type="EMBL" id="KAJ3781208.1"/>
    </source>
</evidence>
<keyword evidence="4 9" id="KW-0349">Heme</keyword>
<reference evidence="12" key="1">
    <citation type="submission" date="2022-08" db="EMBL/GenBank/DDBJ databases">
        <authorList>
            <consortium name="DOE Joint Genome Institute"/>
            <person name="Min B."/>
            <person name="Riley R."/>
            <person name="Sierra-Patev S."/>
            <person name="Naranjo-Ortiz M."/>
            <person name="Looney B."/>
            <person name="Konkel Z."/>
            <person name="Slot J.C."/>
            <person name="Sakamoto Y."/>
            <person name="Steenwyk J.L."/>
            <person name="Rokas A."/>
            <person name="Carro J."/>
            <person name="Camarero S."/>
            <person name="Ferreira P."/>
            <person name="Molpeceres G."/>
            <person name="Ruiz-Duenas F.J."/>
            <person name="Serrano A."/>
            <person name="Henrissat B."/>
            <person name="Drula E."/>
            <person name="Hughes K.W."/>
            <person name="Mata J.L."/>
            <person name="Ishikawa N.K."/>
            <person name="Vargas-Isla R."/>
            <person name="Ushijima S."/>
            <person name="Smith C.A."/>
            <person name="Ahrendt S."/>
            <person name="Andreopoulos W."/>
            <person name="He G."/>
            <person name="Labutti K."/>
            <person name="Lipzen A."/>
            <person name="Ng V."/>
            <person name="Sandor L."/>
            <person name="Barry K."/>
            <person name="Martinez A.T."/>
            <person name="Xiao Y."/>
            <person name="Gibbons J.G."/>
            <person name="Terashima K."/>
            <person name="Hibbett D.S."/>
            <person name="Grigoriev I.V."/>
        </authorList>
    </citation>
    <scope>NUCLEOTIDE SEQUENCE</scope>
    <source>
        <strain evidence="12">TFB10291</strain>
    </source>
</reference>
<evidence type="ECO:0000256" key="2">
    <source>
        <dbReference type="ARBA" id="ARBA00005179"/>
    </source>
</evidence>
<dbReference type="GO" id="GO:0005506">
    <property type="term" value="F:iron ion binding"/>
    <property type="evidence" value="ECO:0007669"/>
    <property type="project" value="InterPro"/>
</dbReference>
<evidence type="ECO:0000256" key="11">
    <source>
        <dbReference type="SAM" id="Phobius"/>
    </source>
</evidence>
<gene>
    <name evidence="12" type="ORF">GGU10DRAFT_367465</name>
</gene>
<comment type="cofactor">
    <cofactor evidence="1 9">
        <name>heme</name>
        <dbReference type="ChEBI" id="CHEBI:30413"/>
    </cofactor>
</comment>
<dbReference type="PANTHER" id="PTHR46300:SF7">
    <property type="entry name" value="P450, PUTATIVE (EUROFUNG)-RELATED"/>
    <property type="match status" value="1"/>
</dbReference>
<dbReference type="GO" id="GO:0016705">
    <property type="term" value="F:oxidoreductase activity, acting on paired donors, with incorporation or reduction of molecular oxygen"/>
    <property type="evidence" value="ECO:0007669"/>
    <property type="project" value="InterPro"/>
</dbReference>
<protein>
    <submittedName>
        <fullName evidence="12">Cytochrome P450</fullName>
    </submittedName>
</protein>
<dbReference type="PRINTS" id="PR00385">
    <property type="entry name" value="P450"/>
</dbReference>
<comment type="similarity">
    <text evidence="3 10">Belongs to the cytochrome P450 family.</text>
</comment>
<accession>A0AA38KWZ1</accession>
<dbReference type="SUPFAM" id="SSF48264">
    <property type="entry name" value="Cytochrome P450"/>
    <property type="match status" value="1"/>
</dbReference>
<evidence type="ECO:0000256" key="9">
    <source>
        <dbReference type="PIRSR" id="PIRSR602401-1"/>
    </source>
</evidence>
<dbReference type="InterPro" id="IPR036396">
    <property type="entry name" value="Cyt_P450_sf"/>
</dbReference>
<evidence type="ECO:0000256" key="10">
    <source>
        <dbReference type="RuleBase" id="RU000461"/>
    </source>
</evidence>
<dbReference type="Gene3D" id="1.10.630.10">
    <property type="entry name" value="Cytochrome P450"/>
    <property type="match status" value="1"/>
</dbReference>
<dbReference type="PANTHER" id="PTHR46300">
    <property type="entry name" value="P450, PUTATIVE (EUROFUNG)-RELATED-RELATED"/>
    <property type="match status" value="1"/>
</dbReference>
<dbReference type="CDD" id="cd11065">
    <property type="entry name" value="CYP64-like"/>
    <property type="match status" value="1"/>
</dbReference>
<keyword evidence="7 9" id="KW-0408">Iron</keyword>
<feature type="transmembrane region" description="Helical" evidence="11">
    <location>
        <begin position="21"/>
        <end position="41"/>
    </location>
</feature>
<dbReference type="InterPro" id="IPR001128">
    <property type="entry name" value="Cyt_P450"/>
</dbReference>
<evidence type="ECO:0000313" key="13">
    <source>
        <dbReference type="Proteomes" id="UP001163798"/>
    </source>
</evidence>
<dbReference type="Pfam" id="PF00067">
    <property type="entry name" value="p450"/>
    <property type="match status" value="1"/>
</dbReference>
<dbReference type="GO" id="GO:0020037">
    <property type="term" value="F:heme binding"/>
    <property type="evidence" value="ECO:0007669"/>
    <property type="project" value="InterPro"/>
</dbReference>
<dbReference type="InterPro" id="IPR050364">
    <property type="entry name" value="Cytochrome_P450_fung"/>
</dbReference>
<dbReference type="InterPro" id="IPR002401">
    <property type="entry name" value="Cyt_P450_E_grp-I"/>
</dbReference>
<keyword evidence="8 10" id="KW-0503">Monooxygenase</keyword>
<name>A0AA38KWZ1_9AGAR</name>
<sequence length="528" mass="59273">MMRYRPFCSRFLVMLHHTIDHRFLLFLAFPLGFLVFWYRFFRRRGSFPPGPPAWPIVGNLFHFPLKDLWTSFKRLRSAGDMVYFHGLGHSVLILNNLEDIQELFHRRGQNYSNRPHFTVASDMMGLDQSLPLMSPGKAMNLHRRLARTVLNQEIIKKYHPVQEDVAALMAESLLQNPDNFAKTIRLATARIITTVTYGFSLSHNDDEYMNLADSTMEVVNQAIRLGAHLVDAIPFFKYAPSWLPFSPHEDVKKAKTMIDRLVNSPFQGVKNEIESGTARTSFICDCLHDRNDVSEPTEEYEHAVKWAAAAMYVAGGETTHVTLMAFIIAMALNPEKQILAQEELDRVVGPAALPVIADRASLPMVNAIIKETLRWHPALPLGLAHVSAQDDAYKGYFIPAGTIVVPNVCSLASGEAEIHDRSTFNPERFLNHASETSVIDPSAYAFGFGRRLCPGKPLAEASLFILVATILSSFEIRLPLDSNGHEIPIDPKFQFGFVSHPQDFHCTFTVRSAGKAQAIAKRAAQSTV</sequence>
<keyword evidence="11" id="KW-0472">Membrane</keyword>
<evidence type="ECO:0000256" key="3">
    <source>
        <dbReference type="ARBA" id="ARBA00010617"/>
    </source>
</evidence>
<dbReference type="EMBL" id="MU793588">
    <property type="protein sequence ID" value="KAJ3781208.1"/>
    <property type="molecule type" value="Genomic_DNA"/>
</dbReference>
<dbReference type="AlphaFoldDB" id="A0AA38KWZ1"/>
<dbReference type="GO" id="GO:0004497">
    <property type="term" value="F:monooxygenase activity"/>
    <property type="evidence" value="ECO:0007669"/>
    <property type="project" value="UniProtKB-KW"/>
</dbReference>
<comment type="pathway">
    <text evidence="2">Secondary metabolite biosynthesis.</text>
</comment>
<dbReference type="InterPro" id="IPR017972">
    <property type="entry name" value="Cyt_P450_CS"/>
</dbReference>
<dbReference type="PRINTS" id="PR00463">
    <property type="entry name" value="EP450I"/>
</dbReference>
<keyword evidence="11" id="KW-0812">Transmembrane</keyword>
<evidence type="ECO:0000256" key="6">
    <source>
        <dbReference type="ARBA" id="ARBA00023002"/>
    </source>
</evidence>
<keyword evidence="6 10" id="KW-0560">Oxidoreductase</keyword>
<proteinExistence type="inferred from homology"/>
<evidence type="ECO:0000256" key="8">
    <source>
        <dbReference type="ARBA" id="ARBA00023033"/>
    </source>
</evidence>
<evidence type="ECO:0000256" key="1">
    <source>
        <dbReference type="ARBA" id="ARBA00001971"/>
    </source>
</evidence>
<evidence type="ECO:0000256" key="4">
    <source>
        <dbReference type="ARBA" id="ARBA00022617"/>
    </source>
</evidence>
<organism evidence="12 13">
    <name type="scientific">Lentinula aff. detonsa</name>
    <dbReference type="NCBI Taxonomy" id="2804958"/>
    <lineage>
        <taxon>Eukaryota</taxon>
        <taxon>Fungi</taxon>
        <taxon>Dikarya</taxon>
        <taxon>Basidiomycota</taxon>
        <taxon>Agaricomycotina</taxon>
        <taxon>Agaricomycetes</taxon>
        <taxon>Agaricomycetidae</taxon>
        <taxon>Agaricales</taxon>
        <taxon>Marasmiineae</taxon>
        <taxon>Omphalotaceae</taxon>
        <taxon>Lentinula</taxon>
    </lineage>
</organism>
<keyword evidence="5 9" id="KW-0479">Metal-binding</keyword>
<dbReference type="Proteomes" id="UP001163798">
    <property type="component" value="Unassembled WGS sequence"/>
</dbReference>
<dbReference type="PROSITE" id="PS00086">
    <property type="entry name" value="CYTOCHROME_P450"/>
    <property type="match status" value="1"/>
</dbReference>
<feature type="binding site" description="axial binding residue" evidence="9">
    <location>
        <position position="453"/>
    </location>
    <ligand>
        <name>heme</name>
        <dbReference type="ChEBI" id="CHEBI:30413"/>
    </ligand>
    <ligandPart>
        <name>Fe</name>
        <dbReference type="ChEBI" id="CHEBI:18248"/>
    </ligandPart>
</feature>